<accession>A0A3P5X962</accession>
<dbReference type="AlphaFoldDB" id="A0A3P5X962"/>
<proteinExistence type="predicted"/>
<dbReference type="Proteomes" id="UP000270468">
    <property type="component" value="Unassembled WGS sequence"/>
</dbReference>
<dbReference type="EMBL" id="UXAV01000031">
    <property type="protein sequence ID" value="VDC24937.1"/>
    <property type="molecule type" value="Genomic_DNA"/>
</dbReference>
<reference evidence="1 2" key="1">
    <citation type="submission" date="2018-11" db="EMBL/GenBank/DDBJ databases">
        <authorList>
            <person name="Criscuolo A."/>
        </authorList>
    </citation>
    <scope>NUCLEOTIDE SEQUENCE [LARGE SCALE GENOMIC DNA]</scope>
    <source>
        <strain evidence="1">ATB-66</strain>
    </source>
</reference>
<evidence type="ECO:0008006" key="3">
    <source>
        <dbReference type="Google" id="ProtNLM"/>
    </source>
</evidence>
<organism evidence="1 2">
    <name type="scientific">Filibacter tadaridae</name>
    <dbReference type="NCBI Taxonomy" id="2483811"/>
    <lineage>
        <taxon>Bacteria</taxon>
        <taxon>Bacillati</taxon>
        <taxon>Bacillota</taxon>
        <taxon>Bacilli</taxon>
        <taxon>Bacillales</taxon>
        <taxon>Caryophanaceae</taxon>
        <taxon>Filibacter</taxon>
    </lineage>
</organism>
<gene>
    <name evidence="1" type="ORF">FILTAD_01129</name>
</gene>
<dbReference type="OrthoDB" id="2110614at2"/>
<protein>
    <recommendedName>
        <fullName evidence="3">DUF4276 domain-containing protein</fullName>
    </recommendedName>
</protein>
<sequence>MSRASRKVVIIIAEGSSEEDALYPFLEKVGKPHNVMFKVTHGDLFSDLKSKSKSPKNIIGEVVSKFIDENKFLKKDILLVAQLTDTDGTFLDESKVVVKESVERIKYTEDAIFVPSEKKLEQIVERNKMKSQRLKTLVNTNFTLSSIPYKVYYFSCNLDHAIHDLQTIKAEEKIKKAESFADSITDDAFVEFFNELAIFGEKDFGESWDFIMNEENSLKRSSNFVLFLNELEGLTAPN</sequence>
<evidence type="ECO:0000313" key="2">
    <source>
        <dbReference type="Proteomes" id="UP000270468"/>
    </source>
</evidence>
<name>A0A3P5X962_9BACL</name>
<dbReference type="RefSeq" id="WP_124069553.1">
    <property type="nucleotide sequence ID" value="NZ_CBCRXF010000011.1"/>
</dbReference>
<keyword evidence="2" id="KW-1185">Reference proteome</keyword>
<evidence type="ECO:0000313" key="1">
    <source>
        <dbReference type="EMBL" id="VDC24937.1"/>
    </source>
</evidence>